<evidence type="ECO:0000313" key="1">
    <source>
        <dbReference type="EMBL" id="EDM24236.1"/>
    </source>
</evidence>
<comment type="caution">
    <text evidence="1">The sequence shown here is derived from an EMBL/GenBank/DDBJ whole genome shotgun (WGS) entry which is preliminary data.</text>
</comment>
<evidence type="ECO:0000313" key="2">
    <source>
        <dbReference type="Proteomes" id="UP000003288"/>
    </source>
</evidence>
<dbReference type="InterPro" id="IPR023168">
    <property type="entry name" value="GatB_Yqey_C_2"/>
</dbReference>
<dbReference type="GO" id="GO:0016884">
    <property type="term" value="F:carbon-nitrogen ligase activity, with glutamine as amido-N-donor"/>
    <property type="evidence" value="ECO:0007669"/>
    <property type="project" value="InterPro"/>
</dbReference>
<dbReference type="EMBL" id="ABCJ01000001">
    <property type="protein sequence ID" value="EDM24236.1"/>
    <property type="molecule type" value="Genomic_DNA"/>
</dbReference>
<name>A0AAI9AHD7_9BACT</name>
<accession>A0AAI9AHD7</accession>
<evidence type="ECO:0008006" key="3">
    <source>
        <dbReference type="Google" id="ProtNLM"/>
    </source>
</evidence>
<dbReference type="InterPro" id="IPR019004">
    <property type="entry name" value="YqeY/Aim41"/>
</dbReference>
<dbReference type="Proteomes" id="UP000003288">
    <property type="component" value="Unassembled WGS sequence"/>
</dbReference>
<dbReference type="SUPFAM" id="SSF89095">
    <property type="entry name" value="GatB/YqeY motif"/>
    <property type="match status" value="1"/>
</dbReference>
<gene>
    <name evidence="1" type="ORF">CMTB2_01933</name>
</gene>
<dbReference type="Pfam" id="PF09424">
    <property type="entry name" value="YqeY"/>
    <property type="match status" value="1"/>
</dbReference>
<proteinExistence type="predicted"/>
<organism evidence="1 2">
    <name type="scientific">Caminibacter mediatlanticus TB-2</name>
    <dbReference type="NCBI Taxonomy" id="391592"/>
    <lineage>
        <taxon>Bacteria</taxon>
        <taxon>Pseudomonadati</taxon>
        <taxon>Campylobacterota</taxon>
        <taxon>Epsilonproteobacteria</taxon>
        <taxon>Nautiliales</taxon>
        <taxon>Nautiliaceae</taxon>
        <taxon>Caminibacter</taxon>
    </lineage>
</organism>
<dbReference type="RefSeq" id="WP_007472982.1">
    <property type="nucleotide sequence ID" value="NZ_ABCJ01000001.1"/>
</dbReference>
<reference evidence="1 2" key="1">
    <citation type="journal article" date="2011" name="Stand. Genomic Sci.">
        <title>Draft genome sequence of Caminibacter mediatlanticus strain TB-2, an epsilonproteobacterium isolated from a deep-sea hydrothermal vent.</title>
        <authorList>
            <person name="Giovannelli D."/>
            <person name="Ferriera S."/>
            <person name="Johnson J."/>
            <person name="Kravitz S."/>
            <person name="Perez-Rodriguez I."/>
            <person name="Ricci J."/>
            <person name="O'Brien C."/>
            <person name="Voordeckers J.W."/>
            <person name="Bini E."/>
            <person name="Vetriani C."/>
        </authorList>
    </citation>
    <scope>NUCLEOTIDE SEQUENCE [LARGE SCALE GENOMIC DNA]</scope>
    <source>
        <strain evidence="1 2">TB-2</strain>
    </source>
</reference>
<dbReference type="Gene3D" id="1.10.10.410">
    <property type="match status" value="1"/>
</dbReference>
<sequence>MTIIELKKMMMKAKKEDKVKANALMMLVDTAQKIAKEKNEEVSEKHIIEAAKKLSKMAKESIEAGIEEAKKELAVYEEFLPKMLNEEDTKKVILEIIDEIGSKNIGEIMKKLKSRGDIDLSLASRIIKEI</sequence>
<protein>
    <recommendedName>
        <fullName evidence="3">GatB/YqeY domain-containing protein</fullName>
    </recommendedName>
</protein>
<dbReference type="InterPro" id="IPR003789">
    <property type="entry name" value="Asn/Gln_tRNA_amidoTrase-B-like"/>
</dbReference>
<dbReference type="AlphaFoldDB" id="A0AAI9AHD7"/>